<keyword evidence="5" id="KW-0808">Transferase</keyword>
<dbReference type="GO" id="GO:0016301">
    <property type="term" value="F:kinase activity"/>
    <property type="evidence" value="ECO:0007669"/>
    <property type="project" value="UniProtKB-KW"/>
</dbReference>
<keyword evidence="2" id="KW-0378">Hydrolase</keyword>
<dbReference type="Gene3D" id="3.30.1360.40">
    <property type="match status" value="1"/>
</dbReference>
<keyword evidence="5" id="KW-0418">Kinase</keyword>
<organism evidence="5 6">
    <name type="scientific">Photobacterium aquimaris</name>
    <dbReference type="NCBI Taxonomy" id="512643"/>
    <lineage>
        <taxon>Bacteria</taxon>
        <taxon>Pseudomonadati</taxon>
        <taxon>Pseudomonadota</taxon>
        <taxon>Gammaproteobacteria</taxon>
        <taxon>Vibrionales</taxon>
        <taxon>Vibrionaceae</taxon>
        <taxon>Photobacterium</taxon>
    </lineage>
</organism>
<evidence type="ECO:0000256" key="3">
    <source>
        <dbReference type="ARBA" id="ARBA00022840"/>
    </source>
</evidence>
<name>A0A1Y6KXH5_9GAMM</name>
<dbReference type="Pfam" id="PF02682">
    <property type="entry name" value="CT_C_D"/>
    <property type="match status" value="1"/>
</dbReference>
<keyword evidence="3" id="KW-0067">ATP-binding</keyword>
<dbReference type="GO" id="GO:0005524">
    <property type="term" value="F:ATP binding"/>
    <property type="evidence" value="ECO:0007669"/>
    <property type="project" value="UniProtKB-KW"/>
</dbReference>
<dbReference type="RefSeq" id="WP_087820786.1">
    <property type="nucleotide sequence ID" value="NZ_FYAH01000003.1"/>
</dbReference>
<evidence type="ECO:0000313" key="5">
    <source>
        <dbReference type="EMBL" id="SMY16742.1"/>
    </source>
</evidence>
<dbReference type="SUPFAM" id="SSF50891">
    <property type="entry name" value="Cyclophilin-like"/>
    <property type="match status" value="1"/>
</dbReference>
<evidence type="ECO:0000256" key="1">
    <source>
        <dbReference type="ARBA" id="ARBA00022741"/>
    </source>
</evidence>
<dbReference type="InterPro" id="IPR003833">
    <property type="entry name" value="CT_C_D"/>
</dbReference>
<dbReference type="SUPFAM" id="SSF160467">
    <property type="entry name" value="PH0987 N-terminal domain-like"/>
    <property type="match status" value="1"/>
</dbReference>
<dbReference type="Proteomes" id="UP000196485">
    <property type="component" value="Unassembled WGS sequence"/>
</dbReference>
<reference evidence="6" key="1">
    <citation type="submission" date="2017-06" db="EMBL/GenBank/DDBJ databases">
        <authorList>
            <person name="Rodrigo-Torres L."/>
            <person name="Arahal R. D."/>
            <person name="Lucena T."/>
        </authorList>
    </citation>
    <scope>NUCLEOTIDE SEQUENCE [LARGE SCALE GENOMIC DNA]</scope>
    <source>
        <strain evidence="6">type strain: CECT 9192</strain>
    </source>
</reference>
<accession>A0A1Y6KXH5</accession>
<keyword evidence="6" id="KW-1185">Reference proteome</keyword>
<evidence type="ECO:0000259" key="4">
    <source>
        <dbReference type="SMART" id="SM00796"/>
    </source>
</evidence>
<protein>
    <submittedName>
        <fullName evidence="5">Kinase A inhibitor</fullName>
    </submittedName>
</protein>
<keyword evidence="1" id="KW-0547">Nucleotide-binding</keyword>
<dbReference type="Gene3D" id="2.40.100.10">
    <property type="entry name" value="Cyclophilin-like"/>
    <property type="match status" value="1"/>
</dbReference>
<dbReference type="InterPro" id="IPR010016">
    <property type="entry name" value="PxpB"/>
</dbReference>
<gene>
    <name evidence="5" type="primary">kipI</name>
    <name evidence="5" type="ORF">PAQU9191_01978</name>
</gene>
<feature type="domain" description="Carboxyltransferase" evidence="4">
    <location>
        <begin position="1"/>
        <end position="220"/>
    </location>
</feature>
<evidence type="ECO:0000313" key="6">
    <source>
        <dbReference type="Proteomes" id="UP000196485"/>
    </source>
</evidence>
<dbReference type="EMBL" id="FYAH01000003">
    <property type="protein sequence ID" value="SMY16742.1"/>
    <property type="molecule type" value="Genomic_DNA"/>
</dbReference>
<dbReference type="PANTHER" id="PTHR34698">
    <property type="entry name" value="5-OXOPROLINASE SUBUNIT B"/>
    <property type="match status" value="1"/>
</dbReference>
<dbReference type="InterPro" id="IPR029000">
    <property type="entry name" value="Cyclophilin-like_dom_sf"/>
</dbReference>
<dbReference type="AlphaFoldDB" id="A0A1Y6KXH5"/>
<dbReference type="PANTHER" id="PTHR34698:SF2">
    <property type="entry name" value="5-OXOPROLINASE SUBUNIT B"/>
    <property type="match status" value="1"/>
</dbReference>
<proteinExistence type="predicted"/>
<sequence>MKITPISEGTLMVEFSAVISAETTQSIADFVTYFEQQYSALIVEIVPSYTKVMLQYKLSQCDFNQLQHICLNWFQEYNINQRRAPAKVHQLAIYYHLEVGPDLPALAMSRQLSIEAVIELHSRRTYDIGAIGFAPGFAFLSSVDEAIAVPRHLTPRPCVPAGSVGIADQQTAIYPQNSPGGWHIIGNCPQSVFEATSYPQSCFTVGDKVKFNAIDRATFLALGGVICPVWPS</sequence>
<dbReference type="SMART" id="SM00796">
    <property type="entry name" value="AHS1"/>
    <property type="match status" value="1"/>
</dbReference>
<dbReference type="GO" id="GO:0016787">
    <property type="term" value="F:hydrolase activity"/>
    <property type="evidence" value="ECO:0007669"/>
    <property type="project" value="UniProtKB-KW"/>
</dbReference>
<evidence type="ECO:0000256" key="2">
    <source>
        <dbReference type="ARBA" id="ARBA00022801"/>
    </source>
</evidence>